<evidence type="ECO:0000259" key="12">
    <source>
        <dbReference type="Pfam" id="PF01095"/>
    </source>
</evidence>
<dbReference type="PANTHER" id="PTHR31707">
    <property type="entry name" value="PECTINESTERASE"/>
    <property type="match status" value="1"/>
</dbReference>
<feature type="signal peptide" evidence="11">
    <location>
        <begin position="1"/>
        <end position="23"/>
    </location>
</feature>
<name>A0A2Z7BYY4_9LAMI</name>
<organism evidence="13 14">
    <name type="scientific">Dorcoceras hygrometricum</name>
    <dbReference type="NCBI Taxonomy" id="472368"/>
    <lineage>
        <taxon>Eukaryota</taxon>
        <taxon>Viridiplantae</taxon>
        <taxon>Streptophyta</taxon>
        <taxon>Embryophyta</taxon>
        <taxon>Tracheophyta</taxon>
        <taxon>Spermatophyta</taxon>
        <taxon>Magnoliopsida</taxon>
        <taxon>eudicotyledons</taxon>
        <taxon>Gunneridae</taxon>
        <taxon>Pentapetalae</taxon>
        <taxon>asterids</taxon>
        <taxon>lamiids</taxon>
        <taxon>Lamiales</taxon>
        <taxon>Gesneriaceae</taxon>
        <taxon>Didymocarpoideae</taxon>
        <taxon>Trichosporeae</taxon>
        <taxon>Loxocarpinae</taxon>
        <taxon>Dorcoceras</taxon>
    </lineage>
</organism>
<evidence type="ECO:0000256" key="8">
    <source>
        <dbReference type="ARBA" id="ARBA00023316"/>
    </source>
</evidence>
<feature type="chain" id="PRO_5016432362" description="pectinesterase" evidence="11">
    <location>
        <begin position="24"/>
        <end position="440"/>
    </location>
</feature>
<comment type="subcellular location">
    <subcellularLocation>
        <location evidence="1">Secreted</location>
        <location evidence="1">Cell wall</location>
    </subcellularLocation>
</comment>
<evidence type="ECO:0000256" key="1">
    <source>
        <dbReference type="ARBA" id="ARBA00004191"/>
    </source>
</evidence>
<dbReference type="UniPathway" id="UPA00545">
    <property type="reaction ID" value="UER00823"/>
</dbReference>
<proteinExistence type="predicted"/>
<reference evidence="13 14" key="1">
    <citation type="journal article" date="2015" name="Proc. Natl. Acad. Sci. U.S.A.">
        <title>The resurrection genome of Boea hygrometrica: A blueprint for survival of dehydration.</title>
        <authorList>
            <person name="Xiao L."/>
            <person name="Yang G."/>
            <person name="Zhang L."/>
            <person name="Yang X."/>
            <person name="Zhao S."/>
            <person name="Ji Z."/>
            <person name="Zhou Q."/>
            <person name="Hu M."/>
            <person name="Wang Y."/>
            <person name="Chen M."/>
            <person name="Xu Y."/>
            <person name="Jin H."/>
            <person name="Xiao X."/>
            <person name="Hu G."/>
            <person name="Bao F."/>
            <person name="Hu Y."/>
            <person name="Wan P."/>
            <person name="Li L."/>
            <person name="Deng X."/>
            <person name="Kuang T."/>
            <person name="Xiang C."/>
            <person name="Zhu J.K."/>
            <person name="Oliver M.J."/>
            <person name="He Y."/>
        </authorList>
    </citation>
    <scope>NUCLEOTIDE SEQUENCE [LARGE SCALE GENOMIC DNA]</scope>
    <source>
        <strain evidence="14">cv. XS01</strain>
    </source>
</reference>
<keyword evidence="7" id="KW-0063">Aspartyl esterase</keyword>
<evidence type="ECO:0000313" key="14">
    <source>
        <dbReference type="Proteomes" id="UP000250235"/>
    </source>
</evidence>
<dbReference type="GO" id="GO:0030599">
    <property type="term" value="F:pectinesterase activity"/>
    <property type="evidence" value="ECO:0007669"/>
    <property type="project" value="UniProtKB-EC"/>
</dbReference>
<evidence type="ECO:0000256" key="7">
    <source>
        <dbReference type="ARBA" id="ARBA00023085"/>
    </source>
</evidence>
<evidence type="ECO:0000256" key="11">
    <source>
        <dbReference type="SAM" id="SignalP"/>
    </source>
</evidence>
<dbReference type="GO" id="GO:0045490">
    <property type="term" value="P:pectin catabolic process"/>
    <property type="evidence" value="ECO:0007669"/>
    <property type="project" value="UniProtKB-UniPathway"/>
</dbReference>
<feature type="compositionally biased region" description="Basic residues" evidence="10">
    <location>
        <begin position="76"/>
        <end position="115"/>
    </location>
</feature>
<evidence type="ECO:0000256" key="3">
    <source>
        <dbReference type="ARBA" id="ARBA00013229"/>
    </source>
</evidence>
<keyword evidence="5" id="KW-0964">Secreted</keyword>
<accession>A0A2Z7BYY4</accession>
<sequence length="440" mass="49315">MMVIRIFFVISLLFISFNILTSSRPLFDAELEDGVESFHGFLELPSRDDRKPVEDATTISENSELKHDIIVNRGPNHCHHCRPHGHRHHHRHRHRQHGKPGKRHHQPRKPPRRKAPVPAAPPPAAIQADIVVAQDGSGNFRTINDAVTSVGRLRNGGERFTIHVKAGTYTEYVDIPYDMENVTMIGDGIGKTILTGNKFVSSNVSTPDSRTFGVFGNGFVAQGITFRNTAGRQAGRAVALMSLTNHSVFYRCSFEGYQDTLYINRGIQFFKECDIYGTVDMIFGDPTAILQHCHIYLRHPQYNVLTIVAQKRESPDSKTGIVIQNSTITTDGELSQMIEHGSTMRIYLGRPWGNYSRTVVINTFLENIDSEGWLGWDVNPDLVYYAEFGNSGPGSTTSGRVKWKGFHIIDEHQVLNFTVGSFLQGDDWLPATKVPYASGL</sequence>
<dbReference type="Proteomes" id="UP000250235">
    <property type="component" value="Unassembled WGS sequence"/>
</dbReference>
<evidence type="ECO:0000256" key="10">
    <source>
        <dbReference type="SAM" id="MobiDB-lite"/>
    </source>
</evidence>
<dbReference type="EC" id="3.1.1.11" evidence="3"/>
<keyword evidence="6" id="KW-0378">Hydrolase</keyword>
<evidence type="ECO:0000256" key="9">
    <source>
        <dbReference type="ARBA" id="ARBA00047928"/>
    </source>
</evidence>
<dbReference type="InterPro" id="IPR012334">
    <property type="entry name" value="Pectin_lyas_fold"/>
</dbReference>
<dbReference type="Pfam" id="PF01095">
    <property type="entry name" value="Pectinesterase"/>
    <property type="match status" value="1"/>
</dbReference>
<dbReference type="FunFam" id="2.160.20.10:FF:000029">
    <property type="entry name" value="Pectinesterase 4"/>
    <property type="match status" value="1"/>
</dbReference>
<protein>
    <recommendedName>
        <fullName evidence="3">pectinesterase</fullName>
        <ecNumber evidence="3">3.1.1.11</ecNumber>
    </recommendedName>
</protein>
<feature type="region of interest" description="Disordered" evidence="10">
    <location>
        <begin position="75"/>
        <end position="121"/>
    </location>
</feature>
<dbReference type="EMBL" id="KV000877">
    <property type="protein sequence ID" value="KZV39863.1"/>
    <property type="molecule type" value="Genomic_DNA"/>
</dbReference>
<dbReference type="GO" id="GO:0042545">
    <property type="term" value="P:cell wall modification"/>
    <property type="evidence" value="ECO:0007669"/>
    <property type="project" value="InterPro"/>
</dbReference>
<keyword evidence="8" id="KW-0961">Cell wall biogenesis/degradation</keyword>
<feature type="domain" description="Pectinesterase catalytic" evidence="12">
    <location>
        <begin position="129"/>
        <end position="426"/>
    </location>
</feature>
<evidence type="ECO:0000256" key="6">
    <source>
        <dbReference type="ARBA" id="ARBA00022801"/>
    </source>
</evidence>
<dbReference type="InterPro" id="IPR011050">
    <property type="entry name" value="Pectin_lyase_fold/virulence"/>
</dbReference>
<dbReference type="Gene3D" id="2.160.20.10">
    <property type="entry name" value="Single-stranded right-handed beta-helix, Pectin lyase-like"/>
    <property type="match status" value="1"/>
</dbReference>
<comment type="pathway">
    <text evidence="2">Glycan metabolism; pectin degradation; 2-dehydro-3-deoxy-D-gluconate from pectin: step 1/5.</text>
</comment>
<dbReference type="InterPro" id="IPR000070">
    <property type="entry name" value="Pectinesterase_cat"/>
</dbReference>
<keyword evidence="11" id="KW-0732">Signal</keyword>
<evidence type="ECO:0000313" key="13">
    <source>
        <dbReference type="EMBL" id="KZV39863.1"/>
    </source>
</evidence>
<evidence type="ECO:0000256" key="5">
    <source>
        <dbReference type="ARBA" id="ARBA00022525"/>
    </source>
</evidence>
<dbReference type="AlphaFoldDB" id="A0A2Z7BYY4"/>
<gene>
    <name evidence="13" type="ORF">F511_27470</name>
</gene>
<evidence type="ECO:0000256" key="2">
    <source>
        <dbReference type="ARBA" id="ARBA00005184"/>
    </source>
</evidence>
<dbReference type="SUPFAM" id="SSF51126">
    <property type="entry name" value="Pectin lyase-like"/>
    <property type="match status" value="1"/>
</dbReference>
<keyword evidence="4" id="KW-0134">Cell wall</keyword>
<evidence type="ECO:0000256" key="4">
    <source>
        <dbReference type="ARBA" id="ARBA00022512"/>
    </source>
</evidence>
<comment type="catalytic activity">
    <reaction evidence="9">
        <text>[(1-&gt;4)-alpha-D-galacturonosyl methyl ester](n) + n H2O = [(1-&gt;4)-alpha-D-galacturonosyl](n) + n methanol + n H(+)</text>
        <dbReference type="Rhea" id="RHEA:22380"/>
        <dbReference type="Rhea" id="RHEA-COMP:14570"/>
        <dbReference type="Rhea" id="RHEA-COMP:14573"/>
        <dbReference type="ChEBI" id="CHEBI:15377"/>
        <dbReference type="ChEBI" id="CHEBI:15378"/>
        <dbReference type="ChEBI" id="CHEBI:17790"/>
        <dbReference type="ChEBI" id="CHEBI:140522"/>
        <dbReference type="ChEBI" id="CHEBI:140523"/>
        <dbReference type="EC" id="3.1.1.11"/>
    </reaction>
</comment>
<keyword evidence="14" id="KW-1185">Reference proteome</keyword>
<dbReference type="OrthoDB" id="2019149at2759"/>